<evidence type="ECO:0000256" key="3">
    <source>
        <dbReference type="SAM" id="MobiDB-lite"/>
    </source>
</evidence>
<dbReference type="InterPro" id="IPR036597">
    <property type="entry name" value="Fido-like_dom_sf"/>
</dbReference>
<keyword evidence="6" id="KW-1185">Reference proteome</keyword>
<feature type="binding site" evidence="2">
    <location>
        <begin position="448"/>
        <end position="455"/>
    </location>
    <ligand>
        <name>ATP</name>
        <dbReference type="ChEBI" id="CHEBI:30616"/>
    </ligand>
</feature>
<evidence type="ECO:0000259" key="4">
    <source>
        <dbReference type="PROSITE" id="PS51459"/>
    </source>
</evidence>
<dbReference type="InterPro" id="IPR040198">
    <property type="entry name" value="Fido_containing"/>
</dbReference>
<dbReference type="GO" id="GO:0005524">
    <property type="term" value="F:ATP binding"/>
    <property type="evidence" value="ECO:0007669"/>
    <property type="project" value="UniProtKB-KW"/>
</dbReference>
<keyword evidence="2" id="KW-0547">Nucleotide-binding</keyword>
<organism evidence="5 6">
    <name type="scientific">Aureimonas flava</name>
    <dbReference type="NCBI Taxonomy" id="2320271"/>
    <lineage>
        <taxon>Bacteria</taxon>
        <taxon>Pseudomonadati</taxon>
        <taxon>Pseudomonadota</taxon>
        <taxon>Alphaproteobacteria</taxon>
        <taxon>Hyphomicrobiales</taxon>
        <taxon>Aurantimonadaceae</taxon>
        <taxon>Aureimonas</taxon>
    </lineage>
</organism>
<dbReference type="Proteomes" id="UP000265750">
    <property type="component" value="Unassembled WGS sequence"/>
</dbReference>
<feature type="region of interest" description="Disordered" evidence="3">
    <location>
        <begin position="507"/>
        <end position="548"/>
    </location>
</feature>
<proteinExistence type="predicted"/>
<dbReference type="SUPFAM" id="SSF140931">
    <property type="entry name" value="Fic-like"/>
    <property type="match status" value="1"/>
</dbReference>
<dbReference type="PANTHER" id="PTHR13504:SF38">
    <property type="entry name" value="FIDO DOMAIN-CONTAINING PROTEIN"/>
    <property type="match status" value="1"/>
</dbReference>
<accession>A0A3A1WNQ1</accession>
<comment type="caution">
    <text evidence="5">The sequence shown here is derived from an EMBL/GenBank/DDBJ whole genome shotgun (WGS) entry which is preliminary data.</text>
</comment>
<evidence type="ECO:0000313" key="6">
    <source>
        <dbReference type="Proteomes" id="UP000265750"/>
    </source>
</evidence>
<dbReference type="Gene3D" id="1.10.3290.10">
    <property type="entry name" value="Fido-like domain"/>
    <property type="match status" value="1"/>
</dbReference>
<dbReference type="RefSeq" id="WP_119541101.1">
    <property type="nucleotide sequence ID" value="NZ_QYRN01000009.1"/>
</dbReference>
<protein>
    <submittedName>
        <fullName evidence="5">Fic family protein</fullName>
    </submittedName>
</protein>
<evidence type="ECO:0000256" key="1">
    <source>
        <dbReference type="PIRSR" id="PIRSR640198-1"/>
    </source>
</evidence>
<dbReference type="InterPro" id="IPR003812">
    <property type="entry name" value="Fido"/>
</dbReference>
<dbReference type="Pfam" id="PF02661">
    <property type="entry name" value="Fic"/>
    <property type="match status" value="1"/>
</dbReference>
<feature type="compositionally biased region" description="Basic and acidic residues" evidence="3">
    <location>
        <begin position="513"/>
        <end position="526"/>
    </location>
</feature>
<dbReference type="PANTHER" id="PTHR13504">
    <property type="entry name" value="FIDO DOMAIN-CONTAINING PROTEIN DDB_G0283145"/>
    <property type="match status" value="1"/>
</dbReference>
<name>A0A3A1WNQ1_9HYPH</name>
<evidence type="ECO:0000256" key="2">
    <source>
        <dbReference type="PIRSR" id="PIRSR640198-2"/>
    </source>
</evidence>
<keyword evidence="2" id="KW-0067">ATP-binding</keyword>
<dbReference type="AlphaFoldDB" id="A0A3A1WNQ1"/>
<feature type="active site" evidence="1">
    <location>
        <position position="444"/>
    </location>
</feature>
<sequence>MASLNEKMATSLTRLKDLTAASSRRVFRSSEFSRTDRERLLSEGYLEEVIAGWVMVGRPTERRGDTTSWYASFWQFCCAYLDDRFGEDWVLAPETSIRHLTADNRIPTQVLVRAPRGNNGVQALPHGTSIMVYRAPLPVDVQIDGEGVRAYSAEEALAAAPPRAWADQHEAFVALLGSIRGVASLSRPLLRDGNVAAASRLSGALALLGRTTDADQIVSLMKRAGHDVRPDMDPFGTEISITLGRRPEAPVATRIRLMWSRMRKQVLEAFPDEPREILDVEGYLAAIDESHTSDAYHSLSIEGYRVSEELIERVRGGNWNPAENGRDEGLSDAMAAKGYLEAHELVKETIVEVFDGMNSVDAFETRHQDWFGALFRPAVTAGLMRPESLAGYRNVAIRLRGSGHIPPAGEIVPDAMEAFIECLRSEEDPRVRAILGHFVFTYVHPLPDGNGRCGRFLMNLMLASGGYPWTIIPVDRRTEYMEALEEASGQGDIGPFTRLVVECLSLEPPPPRRLREGEKLEERADPVEPAESDASNSVKRSPEARPRR</sequence>
<feature type="domain" description="Fido" evidence="4">
    <location>
        <begin position="358"/>
        <end position="502"/>
    </location>
</feature>
<dbReference type="EMBL" id="QYRN01000009">
    <property type="protein sequence ID" value="RIX98710.1"/>
    <property type="molecule type" value="Genomic_DNA"/>
</dbReference>
<dbReference type="PROSITE" id="PS51459">
    <property type="entry name" value="FIDO"/>
    <property type="match status" value="1"/>
</dbReference>
<reference evidence="6" key="1">
    <citation type="submission" date="2018-09" db="EMBL/GenBank/DDBJ databases">
        <authorList>
            <person name="Tuo L."/>
        </authorList>
    </citation>
    <scope>NUCLEOTIDE SEQUENCE [LARGE SCALE GENOMIC DNA]</scope>
    <source>
        <strain evidence="6">M2BS4Y-1</strain>
    </source>
</reference>
<gene>
    <name evidence="5" type="ORF">D3218_16105</name>
</gene>
<evidence type="ECO:0000313" key="5">
    <source>
        <dbReference type="EMBL" id="RIX98710.1"/>
    </source>
</evidence>
<dbReference type="OrthoDB" id="9813719at2"/>